<keyword evidence="2" id="KW-1185">Reference proteome</keyword>
<gene>
    <name evidence="1" type="ORF">A3843_02100</name>
</gene>
<organism evidence="1 2">
    <name type="scientific">Pseudovibrio exalbescens</name>
    <dbReference type="NCBI Taxonomy" id="197461"/>
    <lineage>
        <taxon>Bacteria</taxon>
        <taxon>Pseudomonadati</taxon>
        <taxon>Pseudomonadota</taxon>
        <taxon>Alphaproteobacteria</taxon>
        <taxon>Hyphomicrobiales</taxon>
        <taxon>Stappiaceae</taxon>
        <taxon>Pseudovibrio</taxon>
    </lineage>
</organism>
<dbReference type="AlphaFoldDB" id="A0A1U7JM25"/>
<accession>A0A1U7JM25</accession>
<dbReference type="EMBL" id="LVVZ01000004">
    <property type="protein sequence ID" value="OKL45765.1"/>
    <property type="molecule type" value="Genomic_DNA"/>
</dbReference>
<evidence type="ECO:0000313" key="2">
    <source>
        <dbReference type="Proteomes" id="UP000185783"/>
    </source>
</evidence>
<comment type="caution">
    <text evidence="1">The sequence shown here is derived from an EMBL/GenBank/DDBJ whole genome shotgun (WGS) entry which is preliminary data.</text>
</comment>
<sequence>MLNFVSKNASSDDMNTLMEAFPAAKNFLNAEETRENAGLLGGLASRMSSSVGMLAALNELTSEGLSMAQIQAVARETITLAKERIGDERVNEIVAKVPGLKQIA</sequence>
<dbReference type="Proteomes" id="UP000185783">
    <property type="component" value="Unassembled WGS sequence"/>
</dbReference>
<proteinExistence type="predicted"/>
<protein>
    <submittedName>
        <fullName evidence="1">Uncharacterized protein</fullName>
    </submittedName>
</protein>
<evidence type="ECO:0000313" key="1">
    <source>
        <dbReference type="EMBL" id="OKL45765.1"/>
    </source>
</evidence>
<name>A0A1U7JM25_9HYPH</name>
<reference evidence="1 2" key="1">
    <citation type="submission" date="2016-03" db="EMBL/GenBank/DDBJ databases">
        <title>Genome sequence of Nesiotobacter sp. nov., a moderately halophilic alphaproteobacterium isolated from the Yellow Sea, China.</title>
        <authorList>
            <person name="Zhang G."/>
            <person name="Zhang R."/>
        </authorList>
    </citation>
    <scope>NUCLEOTIDE SEQUENCE [LARGE SCALE GENOMIC DNA]</scope>
    <source>
        <strain evidence="1 2">WB1-6</strain>
    </source>
</reference>